<dbReference type="RefSeq" id="WP_343998798.1">
    <property type="nucleotide sequence ID" value="NZ_BAAAGU010000012.1"/>
</dbReference>
<comment type="caution">
    <text evidence="2">The sequence shown here is derived from an EMBL/GenBank/DDBJ whole genome shotgun (WGS) entry which is preliminary data.</text>
</comment>
<feature type="transmembrane region" description="Helical" evidence="1">
    <location>
        <begin position="148"/>
        <end position="170"/>
    </location>
</feature>
<reference evidence="3" key="1">
    <citation type="journal article" date="2019" name="Int. J. Syst. Evol. Microbiol.">
        <title>The Global Catalogue of Microorganisms (GCM) 10K type strain sequencing project: providing services to taxonomists for standard genome sequencing and annotation.</title>
        <authorList>
            <consortium name="The Broad Institute Genomics Platform"/>
            <consortium name="The Broad Institute Genome Sequencing Center for Infectious Disease"/>
            <person name="Wu L."/>
            <person name="Ma J."/>
        </authorList>
    </citation>
    <scope>NUCLEOTIDE SEQUENCE [LARGE SCALE GENOMIC DNA]</scope>
    <source>
        <strain evidence="3">JCM 10367</strain>
    </source>
</reference>
<sequence>MARTPGARPRRERLWRWRRNPLRRRSDVAEAWVQLATHVLALLTAVCVGLLAAGAVGSSLADRRAEARPVTAVLTKGTADAVPAPVTDDGSAGVWTTVRWTDRDGATHTGRAEVPPGRKAGSTVTVWTDGSGRLVTKPPEGVEAHFQVVMGGVTVGAACGGLILGAGWLVRRRIRRRVLDQWEAEWQWVEPMWRKRMTG</sequence>
<evidence type="ECO:0000256" key="1">
    <source>
        <dbReference type="SAM" id="Phobius"/>
    </source>
</evidence>
<organism evidence="2 3">
    <name type="scientific">Streptomyces thermocarboxydovorans</name>
    <dbReference type="NCBI Taxonomy" id="59298"/>
    <lineage>
        <taxon>Bacteria</taxon>
        <taxon>Bacillati</taxon>
        <taxon>Actinomycetota</taxon>
        <taxon>Actinomycetes</taxon>
        <taxon>Kitasatosporales</taxon>
        <taxon>Streptomycetaceae</taxon>
        <taxon>Streptomyces</taxon>
    </lineage>
</organism>
<dbReference type="PANTHER" id="PTHR42305">
    <property type="entry name" value="MEMBRANE PROTEIN RV1733C-RELATED"/>
    <property type="match status" value="1"/>
</dbReference>
<dbReference type="InterPro" id="IPR039708">
    <property type="entry name" value="MT1774/Rv1733c-like"/>
</dbReference>
<proteinExistence type="predicted"/>
<accession>A0ABP3SLM8</accession>
<protein>
    <recommendedName>
        <fullName evidence="4">Integral membrane protein</fullName>
    </recommendedName>
</protein>
<dbReference type="EMBL" id="BAAAGU010000012">
    <property type="protein sequence ID" value="GAA0639782.1"/>
    <property type="molecule type" value="Genomic_DNA"/>
</dbReference>
<name>A0ABP3SLM8_9ACTN</name>
<dbReference type="Proteomes" id="UP001500724">
    <property type="component" value="Unassembled WGS sequence"/>
</dbReference>
<keyword evidence="1" id="KW-1133">Transmembrane helix</keyword>
<evidence type="ECO:0008006" key="4">
    <source>
        <dbReference type="Google" id="ProtNLM"/>
    </source>
</evidence>
<evidence type="ECO:0000313" key="2">
    <source>
        <dbReference type="EMBL" id="GAA0639782.1"/>
    </source>
</evidence>
<dbReference type="PANTHER" id="PTHR42305:SF1">
    <property type="entry name" value="MEMBRANE PROTEIN RV1733C-RELATED"/>
    <property type="match status" value="1"/>
</dbReference>
<keyword evidence="1" id="KW-0812">Transmembrane</keyword>
<keyword evidence="3" id="KW-1185">Reference proteome</keyword>
<keyword evidence="1" id="KW-0472">Membrane</keyword>
<gene>
    <name evidence="2" type="ORF">GCM10009535_15740</name>
</gene>
<evidence type="ECO:0000313" key="3">
    <source>
        <dbReference type="Proteomes" id="UP001500724"/>
    </source>
</evidence>